<organism evidence="2 3">
    <name type="scientific">Rhizophagus irregularis</name>
    <dbReference type="NCBI Taxonomy" id="588596"/>
    <lineage>
        <taxon>Eukaryota</taxon>
        <taxon>Fungi</taxon>
        <taxon>Fungi incertae sedis</taxon>
        <taxon>Mucoromycota</taxon>
        <taxon>Glomeromycotina</taxon>
        <taxon>Glomeromycetes</taxon>
        <taxon>Glomerales</taxon>
        <taxon>Glomeraceae</taxon>
        <taxon>Rhizophagus</taxon>
    </lineage>
</organism>
<sequence length="98" mass="11214">MDYKASHRQIFNIIFILMLLIIKFTLNWFTLGLEAYKDFANIVKHPEFNPKDVPSTLSTVKKYRDGLPLLLFKGHTITINNCNAPSTSNPTCQALIFP</sequence>
<keyword evidence="1" id="KW-0812">Transmembrane</keyword>
<evidence type="ECO:0000313" key="2">
    <source>
        <dbReference type="EMBL" id="CAB5385911.1"/>
    </source>
</evidence>
<evidence type="ECO:0000313" key="3">
    <source>
        <dbReference type="Proteomes" id="UP000684084"/>
    </source>
</evidence>
<protein>
    <submittedName>
        <fullName evidence="2">Uncharacterized protein</fullName>
    </submittedName>
</protein>
<dbReference type="Proteomes" id="UP000684084">
    <property type="component" value="Unassembled WGS sequence"/>
</dbReference>
<keyword evidence="1" id="KW-0472">Membrane</keyword>
<feature type="transmembrane region" description="Helical" evidence="1">
    <location>
        <begin position="12"/>
        <end position="31"/>
    </location>
</feature>
<proteinExistence type="predicted"/>
<comment type="caution">
    <text evidence="2">The sequence shown here is derived from an EMBL/GenBank/DDBJ whole genome shotgun (WGS) entry which is preliminary data.</text>
</comment>
<keyword evidence="1" id="KW-1133">Transmembrane helix</keyword>
<dbReference type="AlphaFoldDB" id="A0A916EGC1"/>
<accession>A0A916EGC1</accession>
<reference evidence="2" key="1">
    <citation type="submission" date="2020-05" db="EMBL/GenBank/DDBJ databases">
        <authorList>
            <person name="Rincon C."/>
            <person name="Sanders R I."/>
            <person name="Robbins C."/>
            <person name="Chaturvedi A."/>
        </authorList>
    </citation>
    <scope>NUCLEOTIDE SEQUENCE</scope>
    <source>
        <strain evidence="2">CHB12</strain>
    </source>
</reference>
<name>A0A916EGC1_9GLOM</name>
<dbReference type="EMBL" id="CAGKOT010000054">
    <property type="protein sequence ID" value="CAB5385911.1"/>
    <property type="molecule type" value="Genomic_DNA"/>
</dbReference>
<gene>
    <name evidence="2" type="ORF">CHRIB12_LOCUS19483</name>
</gene>
<dbReference type="OrthoDB" id="2421660at2759"/>
<evidence type="ECO:0000256" key="1">
    <source>
        <dbReference type="SAM" id="Phobius"/>
    </source>
</evidence>